<name>R9L3Z4_9ACTN</name>
<dbReference type="GeneID" id="82191903"/>
<dbReference type="HOGENOM" id="CLU_1567373_0_0_11"/>
<comment type="caution">
    <text evidence="2">The sequence shown here is derived from an EMBL/GenBank/DDBJ whole genome shotgun (WGS) entry which is preliminary data.</text>
</comment>
<gene>
    <name evidence="2" type="ORF">C811_02110</name>
</gene>
<evidence type="ECO:0000256" key="1">
    <source>
        <dbReference type="SAM" id="MobiDB-lite"/>
    </source>
</evidence>
<dbReference type="STRING" id="1235794.C811_02110"/>
<accession>R9L3Z4</accession>
<dbReference type="AlphaFoldDB" id="R9L3Z4"/>
<reference evidence="2 3" key="1">
    <citation type="submission" date="2013-04" db="EMBL/GenBank/DDBJ databases">
        <title>The Genome Sequence of Enterorhabdus caecimuris B7.</title>
        <authorList>
            <consortium name="The Broad Institute Genomics Platform"/>
            <consortium name="The Broad Institute Genome Sequencing Center for Infectious Disease"/>
            <person name="Earl A."/>
            <person name="Xavier R."/>
            <person name="Elson C."/>
            <person name="Duck W."/>
            <person name="Walker B."/>
            <person name="Young S."/>
            <person name="Zeng Q."/>
            <person name="Gargeya S."/>
            <person name="Fitzgerald M."/>
            <person name="Haas B."/>
            <person name="Abouelleil A."/>
            <person name="Allen A.W."/>
            <person name="Alvarado L."/>
            <person name="Arachchi H.M."/>
            <person name="Berlin A.M."/>
            <person name="Chapman S.B."/>
            <person name="Gainer-Dewar J."/>
            <person name="Goldberg J."/>
            <person name="Griggs A."/>
            <person name="Gujja S."/>
            <person name="Hansen M."/>
            <person name="Howarth C."/>
            <person name="Imamovic A."/>
            <person name="Ireland A."/>
            <person name="Larimer J."/>
            <person name="McCowan C."/>
            <person name="Murphy C."/>
            <person name="Pearson M."/>
            <person name="Poon T.W."/>
            <person name="Priest M."/>
            <person name="Roberts A."/>
            <person name="Saif S."/>
            <person name="Shea T."/>
            <person name="Sisk P."/>
            <person name="Sykes S."/>
            <person name="Wortman J."/>
            <person name="Nusbaum C."/>
            <person name="Birren B."/>
        </authorList>
    </citation>
    <scope>NUCLEOTIDE SEQUENCE [LARGE SCALE GENOMIC DNA]</scope>
    <source>
        <strain evidence="2 3">B7</strain>
    </source>
</reference>
<proteinExistence type="predicted"/>
<dbReference type="PATRIC" id="fig|1235794.3.peg.2079"/>
<protein>
    <recommendedName>
        <fullName evidence="4">Colicin import membrane protein</fullName>
    </recommendedName>
</protein>
<evidence type="ECO:0008006" key="4">
    <source>
        <dbReference type="Google" id="ProtNLM"/>
    </source>
</evidence>
<keyword evidence="3" id="KW-1185">Reference proteome</keyword>
<feature type="region of interest" description="Disordered" evidence="1">
    <location>
        <begin position="58"/>
        <end position="116"/>
    </location>
</feature>
<dbReference type="OrthoDB" id="2134917at2"/>
<dbReference type="Proteomes" id="UP000014204">
    <property type="component" value="Unassembled WGS sequence"/>
</dbReference>
<evidence type="ECO:0000313" key="2">
    <source>
        <dbReference type="EMBL" id="EOS50477.1"/>
    </source>
</evidence>
<dbReference type="RefSeq" id="WP_016310289.1">
    <property type="nucleotide sequence ID" value="NZ_KE159646.1"/>
</dbReference>
<sequence length="172" mass="17968">MTTIADGLKDVFLAGVGAMALGAEKTQELVEQLIAKGEITVEQGKEINSEVLKRAQAKAQQAGRQAHEAASEAQRQAKAAASQAEERAKTAASLAKEDAESAVSWGRSQAEMAADAAKKAADAAQQDAASFADALKHDVLEAQMAMMTPEQRVEFAKKAAEIAARDDTGAAE</sequence>
<dbReference type="EMBL" id="ASSY01000009">
    <property type="protein sequence ID" value="EOS50477.1"/>
    <property type="molecule type" value="Genomic_DNA"/>
</dbReference>
<dbReference type="eggNOG" id="COG3937">
    <property type="taxonomic scope" value="Bacteria"/>
</dbReference>
<feature type="compositionally biased region" description="Low complexity" evidence="1">
    <location>
        <begin position="71"/>
        <end position="83"/>
    </location>
</feature>
<feature type="compositionally biased region" description="Basic and acidic residues" evidence="1">
    <location>
        <begin position="84"/>
        <end position="99"/>
    </location>
</feature>
<evidence type="ECO:0000313" key="3">
    <source>
        <dbReference type="Proteomes" id="UP000014204"/>
    </source>
</evidence>
<organism evidence="2 3">
    <name type="scientific">Adlercreutzia caecimuris B7</name>
    <dbReference type="NCBI Taxonomy" id="1235794"/>
    <lineage>
        <taxon>Bacteria</taxon>
        <taxon>Bacillati</taxon>
        <taxon>Actinomycetota</taxon>
        <taxon>Coriobacteriia</taxon>
        <taxon>Eggerthellales</taxon>
        <taxon>Eggerthellaceae</taxon>
        <taxon>Adlercreutzia</taxon>
    </lineage>
</organism>